<dbReference type="Gene3D" id="3.40.720.10">
    <property type="entry name" value="Alkaline Phosphatase, subunit A"/>
    <property type="match status" value="1"/>
</dbReference>
<evidence type="ECO:0000256" key="1">
    <source>
        <dbReference type="ARBA" id="ARBA00001913"/>
    </source>
</evidence>
<keyword evidence="4" id="KW-1003">Cell membrane</keyword>
<gene>
    <name evidence="10" type="ORF">OXD698_LOCUS9674</name>
</gene>
<protein>
    <recommendedName>
        <fullName evidence="9">Sulfatase N-terminal domain-containing protein</fullName>
    </recommendedName>
</protein>
<feature type="transmembrane region" description="Helical" evidence="8">
    <location>
        <begin position="36"/>
        <end position="58"/>
    </location>
</feature>
<evidence type="ECO:0000256" key="4">
    <source>
        <dbReference type="ARBA" id="ARBA00022475"/>
    </source>
</evidence>
<accession>A0A818S6A8</accession>
<feature type="transmembrane region" description="Helical" evidence="8">
    <location>
        <begin position="237"/>
        <end position="255"/>
    </location>
</feature>
<evidence type="ECO:0000313" key="11">
    <source>
        <dbReference type="Proteomes" id="UP000663844"/>
    </source>
</evidence>
<dbReference type="Proteomes" id="UP000663844">
    <property type="component" value="Unassembled WGS sequence"/>
</dbReference>
<name>A0A818S6A8_9BILA</name>
<feature type="domain" description="Sulfatase N-terminal" evidence="9">
    <location>
        <begin position="320"/>
        <end position="581"/>
    </location>
</feature>
<comment type="caution">
    <text evidence="10">The sequence shown here is derived from an EMBL/GenBank/DDBJ whole genome shotgun (WGS) entry which is preliminary data.</text>
</comment>
<dbReference type="EMBL" id="CAJOAZ010000495">
    <property type="protein sequence ID" value="CAF3662198.1"/>
    <property type="molecule type" value="Genomic_DNA"/>
</dbReference>
<evidence type="ECO:0000259" key="9">
    <source>
        <dbReference type="Pfam" id="PF00884"/>
    </source>
</evidence>
<dbReference type="InterPro" id="IPR000917">
    <property type="entry name" value="Sulfatase_N"/>
</dbReference>
<keyword evidence="6 8" id="KW-1133">Transmembrane helix</keyword>
<evidence type="ECO:0000256" key="2">
    <source>
        <dbReference type="ARBA" id="ARBA00004651"/>
    </source>
</evidence>
<dbReference type="AlphaFoldDB" id="A0A818S6A8"/>
<evidence type="ECO:0000313" key="10">
    <source>
        <dbReference type="EMBL" id="CAF3662198.1"/>
    </source>
</evidence>
<evidence type="ECO:0000256" key="8">
    <source>
        <dbReference type="SAM" id="Phobius"/>
    </source>
</evidence>
<comment type="similarity">
    <text evidence="3">Belongs to the sulfatase family.</text>
</comment>
<evidence type="ECO:0000256" key="6">
    <source>
        <dbReference type="ARBA" id="ARBA00022989"/>
    </source>
</evidence>
<dbReference type="SUPFAM" id="SSF53649">
    <property type="entry name" value="Alkaline phosphatase-like"/>
    <property type="match status" value="1"/>
</dbReference>
<evidence type="ECO:0000256" key="5">
    <source>
        <dbReference type="ARBA" id="ARBA00022692"/>
    </source>
</evidence>
<feature type="transmembrane region" description="Helical" evidence="8">
    <location>
        <begin position="79"/>
        <end position="100"/>
    </location>
</feature>
<dbReference type="InterPro" id="IPR017850">
    <property type="entry name" value="Alkaline_phosphatase_core_sf"/>
</dbReference>
<comment type="cofactor">
    <cofactor evidence="1">
        <name>Ca(2+)</name>
        <dbReference type="ChEBI" id="CHEBI:29108"/>
    </cofactor>
</comment>
<evidence type="ECO:0000256" key="3">
    <source>
        <dbReference type="ARBA" id="ARBA00008779"/>
    </source>
</evidence>
<keyword evidence="7 8" id="KW-0472">Membrane</keyword>
<evidence type="ECO:0000256" key="7">
    <source>
        <dbReference type="ARBA" id="ARBA00023136"/>
    </source>
</evidence>
<feature type="transmembrane region" description="Helical" evidence="8">
    <location>
        <begin position="199"/>
        <end position="217"/>
    </location>
</feature>
<organism evidence="10 11">
    <name type="scientific">Adineta steineri</name>
    <dbReference type="NCBI Taxonomy" id="433720"/>
    <lineage>
        <taxon>Eukaryota</taxon>
        <taxon>Metazoa</taxon>
        <taxon>Spiralia</taxon>
        <taxon>Gnathifera</taxon>
        <taxon>Rotifera</taxon>
        <taxon>Eurotatoria</taxon>
        <taxon>Bdelloidea</taxon>
        <taxon>Adinetida</taxon>
        <taxon>Adinetidae</taxon>
        <taxon>Adineta</taxon>
    </lineage>
</organism>
<proteinExistence type="inferred from homology"/>
<dbReference type="GO" id="GO:0005886">
    <property type="term" value="C:plasma membrane"/>
    <property type="evidence" value="ECO:0007669"/>
    <property type="project" value="UniProtKB-SubCell"/>
</dbReference>
<dbReference type="PANTHER" id="PTHR47371:SF3">
    <property type="entry name" value="PHOSPHOGLYCEROL TRANSFERASE I"/>
    <property type="match status" value="1"/>
</dbReference>
<dbReference type="PANTHER" id="PTHR47371">
    <property type="entry name" value="LIPOTEICHOIC ACID SYNTHASE"/>
    <property type="match status" value="1"/>
</dbReference>
<dbReference type="InterPro" id="IPR050448">
    <property type="entry name" value="OpgB/LTA_synthase_biosynth"/>
</dbReference>
<comment type="subcellular location">
    <subcellularLocation>
        <location evidence="2">Cell membrane</location>
        <topology evidence="2">Multi-pass membrane protein</topology>
    </subcellularLocation>
</comment>
<keyword evidence="5 8" id="KW-0812">Transmembrane</keyword>
<dbReference type="Pfam" id="PF00884">
    <property type="entry name" value="Sulfatase"/>
    <property type="match status" value="1"/>
</dbReference>
<feature type="transmembrane region" description="Helical" evidence="8">
    <location>
        <begin position="147"/>
        <end position="170"/>
    </location>
</feature>
<sequence>MPFKRKVHVLSEEDTTITTVRRSTSGTILSSLGFKIPVITVIILLFIGSIVILIVLVIRSNDKTSSSSFSTTEVFNLTSGVLSICFVATCANRILAFHHYGNKMNLSSSTFLWIWIIFIPDLFVLFILYLLLFYVGSKYPQYNLYSILVGLVYAIFIILVSSCNIIMLTITGRNIDWRIVFEVDFTATCSLYIPHLDSFLSLLLSHFLLGSTIWSFINHFIQIYTELHYVLFKTIKIFVSTTILIYIIINLFYHLPQSYQNSSSNMVLSYFHELISYYWRTIVFMSFHTGESIANSISEAIRAPPINISDPIVTLKKPIKNIFLIILESTRAYVLPLNEHFLNATQSTFTSDIPLTNVTPILNSFWKNSLRTIASSTSSYTLKSLVSIFCGIYPLNLNFLKEVNEENIFYEKCLPELLHHTFKTKNNQSKFRSAFFTSARSDFDHQRELIQKFQFQSQYDGFDIIEQSGYIPDLGMFGPADPTILPLLWKWLDETLVEDQNHQLMISLLITETHEPFLYPDDRSYNDYQYYTNDQRINAHLNTLKITDELFGKLIHGFKSRKLYDETLFIVVSDYGYVFNDHRTQTVGLLSSTLESAFSVLLLLHNRYLQAKQLHGTSILRRPIQQKSIRYIFNLANHESIDLINLNNQPIDNRSLWIHINHHKQIKYVWKKRWISKRIRINDMLDSADRTFELTRLWSKLVFQRYRTNNTI</sequence>
<reference evidence="10" key="1">
    <citation type="submission" date="2021-02" db="EMBL/GenBank/DDBJ databases">
        <authorList>
            <person name="Nowell W R."/>
        </authorList>
    </citation>
    <scope>NUCLEOTIDE SEQUENCE</scope>
</reference>
<feature type="transmembrane region" description="Helical" evidence="8">
    <location>
        <begin position="112"/>
        <end position="135"/>
    </location>
</feature>